<dbReference type="Proteomes" id="UP000468735">
    <property type="component" value="Unassembled WGS sequence"/>
</dbReference>
<name>A0A6H9YW68_9ACTN</name>
<reference evidence="3 4" key="1">
    <citation type="submission" date="2019-09" db="EMBL/GenBank/DDBJ databases">
        <title>Actinomadura physcomitrii sp. nov., a novel actinomycete isolated from moss [Physcomitrium sphaericum (Ludw) Fuernr].</title>
        <authorList>
            <person name="Zhuang X."/>
            <person name="Liu C."/>
        </authorList>
    </citation>
    <scope>NUCLEOTIDE SEQUENCE [LARGE SCALE GENOMIC DNA]</scope>
    <source>
        <strain evidence="3 4">HMC1</strain>
    </source>
</reference>
<evidence type="ECO:0000256" key="1">
    <source>
        <dbReference type="SAM" id="MobiDB-lite"/>
    </source>
</evidence>
<evidence type="ECO:0000313" key="4">
    <source>
        <dbReference type="Proteomes" id="UP000468735"/>
    </source>
</evidence>
<protein>
    <submittedName>
        <fullName evidence="3">Uncharacterized protein</fullName>
    </submittedName>
</protein>
<feature type="region of interest" description="Disordered" evidence="1">
    <location>
        <begin position="124"/>
        <end position="143"/>
    </location>
</feature>
<keyword evidence="4" id="KW-1185">Reference proteome</keyword>
<feature type="transmembrane region" description="Helical" evidence="2">
    <location>
        <begin position="70"/>
        <end position="89"/>
    </location>
</feature>
<gene>
    <name evidence="3" type="ORF">F8566_24215</name>
</gene>
<keyword evidence="2" id="KW-1133">Transmembrane helix</keyword>
<evidence type="ECO:0000313" key="3">
    <source>
        <dbReference type="EMBL" id="KAB2346553.1"/>
    </source>
</evidence>
<feature type="transmembrane region" description="Helical" evidence="2">
    <location>
        <begin position="101"/>
        <end position="122"/>
    </location>
</feature>
<dbReference type="OrthoDB" id="3483598at2"/>
<evidence type="ECO:0000256" key="2">
    <source>
        <dbReference type="SAM" id="Phobius"/>
    </source>
</evidence>
<dbReference type="EMBL" id="WBMT01000011">
    <property type="protein sequence ID" value="KAB2346553.1"/>
    <property type="molecule type" value="Genomic_DNA"/>
</dbReference>
<feature type="transmembrane region" description="Helical" evidence="2">
    <location>
        <begin position="39"/>
        <end position="63"/>
    </location>
</feature>
<comment type="caution">
    <text evidence="3">The sequence shown here is derived from an EMBL/GenBank/DDBJ whole genome shotgun (WGS) entry which is preliminary data.</text>
</comment>
<keyword evidence="2" id="KW-0472">Membrane</keyword>
<dbReference type="AlphaFoldDB" id="A0A6H9YW68"/>
<accession>A0A6H9YW68</accession>
<organism evidence="3 4">
    <name type="scientific">Actinomadura rudentiformis</name>
    <dbReference type="NCBI Taxonomy" id="359158"/>
    <lineage>
        <taxon>Bacteria</taxon>
        <taxon>Bacillati</taxon>
        <taxon>Actinomycetota</taxon>
        <taxon>Actinomycetes</taxon>
        <taxon>Streptosporangiales</taxon>
        <taxon>Thermomonosporaceae</taxon>
        <taxon>Actinomadura</taxon>
    </lineage>
</organism>
<feature type="compositionally biased region" description="Pro residues" evidence="1">
    <location>
        <begin position="128"/>
        <end position="143"/>
    </location>
</feature>
<sequence length="143" mass="14468">MGTAFVAAGLAFTWILVLRGLFGIAVPAGGSALDPEAAAGTYAACTAMAAFQATALLHVLTAVAARPVRAFCWIAGLAVLIMSLMPLTLRGSFDVAAATGGLNLVGGSLIIALLATVTALSLRRRRPPPPPPSPRPPLLPGGW</sequence>
<keyword evidence="2" id="KW-0812">Transmembrane</keyword>
<proteinExistence type="predicted"/>